<keyword evidence="1" id="KW-0812">Transmembrane</keyword>
<feature type="transmembrane region" description="Helical" evidence="1">
    <location>
        <begin position="205"/>
        <end position="222"/>
    </location>
</feature>
<evidence type="ECO:0000259" key="2">
    <source>
        <dbReference type="Pfam" id="PF02517"/>
    </source>
</evidence>
<dbReference type="GO" id="GO:0006508">
    <property type="term" value="P:proteolysis"/>
    <property type="evidence" value="ECO:0007669"/>
    <property type="project" value="UniProtKB-KW"/>
</dbReference>
<dbReference type="EMBL" id="CP051217">
    <property type="protein sequence ID" value="QJB70407.1"/>
    <property type="molecule type" value="Genomic_DNA"/>
</dbReference>
<keyword evidence="1" id="KW-0472">Membrane</keyword>
<feature type="transmembrane region" description="Helical" evidence="1">
    <location>
        <begin position="78"/>
        <end position="100"/>
    </location>
</feature>
<keyword evidence="3" id="KW-0378">Hydrolase</keyword>
<organism evidence="3 4">
    <name type="scientific">Parasphingorhabdus halotolerans</name>
    <dbReference type="NCBI Taxonomy" id="2725558"/>
    <lineage>
        <taxon>Bacteria</taxon>
        <taxon>Pseudomonadati</taxon>
        <taxon>Pseudomonadota</taxon>
        <taxon>Alphaproteobacteria</taxon>
        <taxon>Sphingomonadales</taxon>
        <taxon>Sphingomonadaceae</taxon>
        <taxon>Parasphingorhabdus</taxon>
    </lineage>
</organism>
<feature type="transmembrane region" description="Helical" evidence="1">
    <location>
        <begin position="120"/>
        <end position="142"/>
    </location>
</feature>
<sequence>MNGLKASRSNAIIGFSGALLLPILLVLLSKGLPDSDGWLYFREIIWWLFAAVIAFWALRVEGLFPAGFGFRKPAVKSVLLGVGVGLAAMFTIGLCYALIIPALGGDSDPSKMQELAKRPIPLLLFLSLTAGVVEEWLFRFYAIDRLHFLSKNKWLASIIPGVVFIGLHAPGWGLSHLIPVTLLTVIFTAYYWWKRDFWSSALAHFITDAIPFVMFALALQYGR</sequence>
<keyword evidence="3" id="KW-0645">Protease</keyword>
<keyword evidence="4" id="KW-1185">Reference proteome</keyword>
<proteinExistence type="predicted"/>
<dbReference type="GO" id="GO:0080120">
    <property type="term" value="P:CAAX-box protein maturation"/>
    <property type="evidence" value="ECO:0007669"/>
    <property type="project" value="UniProtKB-ARBA"/>
</dbReference>
<dbReference type="RefSeq" id="WP_168820703.1">
    <property type="nucleotide sequence ID" value="NZ_CP051217.1"/>
</dbReference>
<evidence type="ECO:0000256" key="1">
    <source>
        <dbReference type="SAM" id="Phobius"/>
    </source>
</evidence>
<feature type="transmembrane region" description="Helical" evidence="1">
    <location>
        <begin position="154"/>
        <end position="171"/>
    </location>
</feature>
<keyword evidence="3" id="KW-0482">Metalloprotease</keyword>
<keyword evidence="1" id="KW-1133">Transmembrane helix</keyword>
<feature type="transmembrane region" description="Helical" evidence="1">
    <location>
        <begin position="177"/>
        <end position="193"/>
    </location>
</feature>
<dbReference type="GO" id="GO:0004175">
    <property type="term" value="F:endopeptidase activity"/>
    <property type="evidence" value="ECO:0007669"/>
    <property type="project" value="UniProtKB-ARBA"/>
</dbReference>
<dbReference type="KEGG" id="phao:HF685_14975"/>
<dbReference type="GO" id="GO:0008237">
    <property type="term" value="F:metallopeptidase activity"/>
    <property type="evidence" value="ECO:0007669"/>
    <property type="project" value="UniProtKB-KW"/>
</dbReference>
<gene>
    <name evidence="3" type="ORF">HF685_14975</name>
</gene>
<evidence type="ECO:0000313" key="4">
    <source>
        <dbReference type="Proteomes" id="UP000501600"/>
    </source>
</evidence>
<feature type="transmembrane region" description="Helical" evidence="1">
    <location>
        <begin position="44"/>
        <end position="66"/>
    </location>
</feature>
<feature type="domain" description="CAAX prenyl protease 2/Lysostaphin resistance protein A-like" evidence="2">
    <location>
        <begin position="119"/>
        <end position="210"/>
    </location>
</feature>
<protein>
    <submittedName>
        <fullName evidence="3">CPBP family intramembrane metalloprotease</fullName>
    </submittedName>
</protein>
<reference evidence="3 4" key="1">
    <citation type="submission" date="2020-04" db="EMBL/GenBank/DDBJ databases">
        <title>Genome sequence for Sphingorhabdus sp. strain M1.</title>
        <authorList>
            <person name="Park S.-J."/>
        </authorList>
    </citation>
    <scope>NUCLEOTIDE SEQUENCE [LARGE SCALE GENOMIC DNA]</scope>
    <source>
        <strain evidence="3 4">JK6</strain>
    </source>
</reference>
<evidence type="ECO:0000313" key="3">
    <source>
        <dbReference type="EMBL" id="QJB70407.1"/>
    </source>
</evidence>
<name>A0A6H2DQJ9_9SPHN</name>
<dbReference type="InterPro" id="IPR003675">
    <property type="entry name" value="Rce1/LyrA-like_dom"/>
</dbReference>
<dbReference type="Proteomes" id="UP000501600">
    <property type="component" value="Chromosome"/>
</dbReference>
<accession>A0A6H2DQJ9</accession>
<dbReference type="Pfam" id="PF02517">
    <property type="entry name" value="Rce1-like"/>
    <property type="match status" value="1"/>
</dbReference>
<feature type="transmembrane region" description="Helical" evidence="1">
    <location>
        <begin position="12"/>
        <end position="32"/>
    </location>
</feature>
<dbReference type="AlphaFoldDB" id="A0A6H2DQJ9"/>